<dbReference type="GO" id="GO:0005509">
    <property type="term" value="F:calcium ion binding"/>
    <property type="evidence" value="ECO:0007669"/>
    <property type="project" value="InterPro"/>
</dbReference>
<dbReference type="GO" id="GO:0004185">
    <property type="term" value="F:serine-type carboxypeptidase activity"/>
    <property type="evidence" value="ECO:0000318"/>
    <property type="project" value="GO_Central"/>
</dbReference>
<evidence type="ECO:0000259" key="2">
    <source>
        <dbReference type="PROSITE" id="PS50222"/>
    </source>
</evidence>
<dbReference type="Proteomes" id="UP000222542">
    <property type="component" value="Unassembled WGS sequence"/>
</dbReference>
<dbReference type="Gene3D" id="3.40.50.1820">
    <property type="entry name" value="alpha/beta hydrolase"/>
    <property type="match status" value="1"/>
</dbReference>
<proteinExistence type="inferred from homology"/>
<comment type="caution">
    <text evidence="3">The sequence shown here is derived from an EMBL/GenBank/DDBJ whole genome shotgun (WGS) entry which is preliminary data.</text>
</comment>
<evidence type="ECO:0000256" key="1">
    <source>
        <dbReference type="ARBA" id="ARBA00009431"/>
    </source>
</evidence>
<gene>
    <name evidence="3" type="ORF">T459_27045</name>
</gene>
<keyword evidence="4" id="KW-1185">Reference proteome</keyword>
<dbReference type="InterPro" id="IPR029058">
    <property type="entry name" value="AB_hydrolase_fold"/>
</dbReference>
<dbReference type="SUPFAM" id="SSF53474">
    <property type="entry name" value="alpha/beta-Hydrolases"/>
    <property type="match status" value="1"/>
</dbReference>
<name>A0A2G2YCT4_CAPAN</name>
<dbReference type="EMBL" id="AYRZ02000011">
    <property type="protein sequence ID" value="PHT67558.1"/>
    <property type="molecule type" value="Genomic_DNA"/>
</dbReference>
<dbReference type="GO" id="GO:0006508">
    <property type="term" value="P:proteolysis"/>
    <property type="evidence" value="ECO:0007669"/>
    <property type="project" value="InterPro"/>
</dbReference>
<evidence type="ECO:0000313" key="3">
    <source>
        <dbReference type="EMBL" id="PHT67558.1"/>
    </source>
</evidence>
<dbReference type="InterPro" id="IPR001563">
    <property type="entry name" value="Peptidase_S10"/>
</dbReference>
<evidence type="ECO:0000313" key="4">
    <source>
        <dbReference type="Proteomes" id="UP000222542"/>
    </source>
</evidence>
<dbReference type="InterPro" id="IPR011992">
    <property type="entry name" value="EF-hand-dom_pair"/>
</dbReference>
<dbReference type="SUPFAM" id="SSF47473">
    <property type="entry name" value="EF-hand"/>
    <property type="match status" value="1"/>
</dbReference>
<organism evidence="3 4">
    <name type="scientific">Capsicum annuum</name>
    <name type="common">Capsicum pepper</name>
    <dbReference type="NCBI Taxonomy" id="4072"/>
    <lineage>
        <taxon>Eukaryota</taxon>
        <taxon>Viridiplantae</taxon>
        <taxon>Streptophyta</taxon>
        <taxon>Embryophyta</taxon>
        <taxon>Tracheophyta</taxon>
        <taxon>Spermatophyta</taxon>
        <taxon>Magnoliopsida</taxon>
        <taxon>eudicotyledons</taxon>
        <taxon>Gunneridae</taxon>
        <taxon>Pentapetalae</taxon>
        <taxon>asterids</taxon>
        <taxon>lamiids</taxon>
        <taxon>Solanales</taxon>
        <taxon>Solanaceae</taxon>
        <taxon>Solanoideae</taxon>
        <taxon>Capsiceae</taxon>
        <taxon>Capsicum</taxon>
    </lineage>
</organism>
<dbReference type="AlphaFoldDB" id="A0A2G2YCT4"/>
<dbReference type="Pfam" id="PF00450">
    <property type="entry name" value="Peptidase_S10"/>
    <property type="match status" value="1"/>
</dbReference>
<dbReference type="Gramene" id="PHT67558">
    <property type="protein sequence ID" value="PHT67558"/>
    <property type="gene ID" value="T459_27045"/>
</dbReference>
<sequence length="291" mass="33785">MEMKKFQHLAKFAPVNYNNSSEVSSDIGSGYFIDYGRGDDWELLKAHFQDNPKDLDLLKHDKKLRKKAPSPHLRDVPDYLLDPTTQEASKIVKLARAAMDDVNNYIEIILILDEAKVYLLFLSDTRVKAYTEGQQKEIVKIKELVPRVLKQIQNQVIEFEDLLKDDGSPNIESIKRFFHKFDDDHHNHLTPSELEKLTRNENAEKIDVCIDDENVNYLNRQDVRRALYARLVGVRSWDVCSTILNYQLLDIEIPTISIVGLLVKERIPVLIYRCSHNIAIDRSPQITLNRD</sequence>
<reference evidence="3 4" key="2">
    <citation type="journal article" date="2017" name="Genome Biol.">
        <title>New reference genome sequences of hot pepper reveal the massive evolution of plant disease-resistance genes by retroduplication.</title>
        <authorList>
            <person name="Kim S."/>
            <person name="Park J."/>
            <person name="Yeom S.I."/>
            <person name="Kim Y.M."/>
            <person name="Seo E."/>
            <person name="Kim K.T."/>
            <person name="Kim M.S."/>
            <person name="Lee J.M."/>
            <person name="Cheong K."/>
            <person name="Shin H.S."/>
            <person name="Kim S.B."/>
            <person name="Han K."/>
            <person name="Lee J."/>
            <person name="Park M."/>
            <person name="Lee H.A."/>
            <person name="Lee H.Y."/>
            <person name="Lee Y."/>
            <person name="Oh S."/>
            <person name="Lee J.H."/>
            <person name="Choi E."/>
            <person name="Choi E."/>
            <person name="Lee S.E."/>
            <person name="Jeon J."/>
            <person name="Kim H."/>
            <person name="Choi G."/>
            <person name="Song H."/>
            <person name="Lee J."/>
            <person name="Lee S.C."/>
            <person name="Kwon J.K."/>
            <person name="Lee H.Y."/>
            <person name="Koo N."/>
            <person name="Hong Y."/>
            <person name="Kim R.W."/>
            <person name="Kang W.H."/>
            <person name="Huh J.H."/>
            <person name="Kang B.C."/>
            <person name="Yang T.J."/>
            <person name="Lee Y.H."/>
            <person name="Bennetzen J.L."/>
            <person name="Choi D."/>
        </authorList>
    </citation>
    <scope>NUCLEOTIDE SEQUENCE [LARGE SCALE GENOMIC DNA]</scope>
    <source>
        <strain evidence="4">cv. CM334</strain>
    </source>
</reference>
<accession>A0A2G2YCT4</accession>
<reference evidence="3 4" key="1">
    <citation type="journal article" date="2014" name="Nat. Genet.">
        <title>Genome sequence of the hot pepper provides insights into the evolution of pungency in Capsicum species.</title>
        <authorList>
            <person name="Kim S."/>
            <person name="Park M."/>
            <person name="Yeom S.I."/>
            <person name="Kim Y.M."/>
            <person name="Lee J.M."/>
            <person name="Lee H.A."/>
            <person name="Seo E."/>
            <person name="Choi J."/>
            <person name="Cheong K."/>
            <person name="Kim K.T."/>
            <person name="Jung K."/>
            <person name="Lee G.W."/>
            <person name="Oh S.K."/>
            <person name="Bae C."/>
            <person name="Kim S.B."/>
            <person name="Lee H.Y."/>
            <person name="Kim S.Y."/>
            <person name="Kim M.S."/>
            <person name="Kang B.C."/>
            <person name="Jo Y.D."/>
            <person name="Yang H.B."/>
            <person name="Jeong H.J."/>
            <person name="Kang W.H."/>
            <person name="Kwon J.K."/>
            <person name="Shin C."/>
            <person name="Lim J.Y."/>
            <person name="Park J.H."/>
            <person name="Huh J.H."/>
            <person name="Kim J.S."/>
            <person name="Kim B.D."/>
            <person name="Cohen O."/>
            <person name="Paran I."/>
            <person name="Suh M.C."/>
            <person name="Lee S.B."/>
            <person name="Kim Y.K."/>
            <person name="Shin Y."/>
            <person name="Noh S.J."/>
            <person name="Park J."/>
            <person name="Seo Y.S."/>
            <person name="Kwon S.Y."/>
            <person name="Kim H.A."/>
            <person name="Park J.M."/>
            <person name="Kim H.J."/>
            <person name="Choi S.B."/>
            <person name="Bosland P.W."/>
            <person name="Reeves G."/>
            <person name="Jo S.H."/>
            <person name="Lee B.W."/>
            <person name="Cho H.T."/>
            <person name="Choi H.S."/>
            <person name="Lee M.S."/>
            <person name="Yu Y."/>
            <person name="Do Choi Y."/>
            <person name="Park B.S."/>
            <person name="van Deynze A."/>
            <person name="Ashrafi H."/>
            <person name="Hill T."/>
            <person name="Kim W.T."/>
            <person name="Pai H.S."/>
            <person name="Ahn H.K."/>
            <person name="Yeam I."/>
            <person name="Giovannoni J.J."/>
            <person name="Rose J.K."/>
            <person name="Sorensen I."/>
            <person name="Lee S.J."/>
            <person name="Kim R.W."/>
            <person name="Choi I.Y."/>
            <person name="Choi B.S."/>
            <person name="Lim J.S."/>
            <person name="Lee Y.H."/>
            <person name="Choi D."/>
        </authorList>
    </citation>
    <scope>NUCLEOTIDE SEQUENCE [LARGE SCALE GENOMIC DNA]</scope>
    <source>
        <strain evidence="4">cv. CM334</strain>
    </source>
</reference>
<comment type="similarity">
    <text evidence="1">Belongs to the peptidase S10 family.</text>
</comment>
<dbReference type="InterPro" id="IPR002048">
    <property type="entry name" value="EF_hand_dom"/>
</dbReference>
<protein>
    <recommendedName>
        <fullName evidence="2">EF-hand domain-containing protein</fullName>
    </recommendedName>
</protein>
<dbReference type="PROSITE" id="PS50222">
    <property type="entry name" value="EF_HAND_2"/>
    <property type="match status" value="1"/>
</dbReference>
<feature type="domain" description="EF-hand" evidence="2">
    <location>
        <begin position="169"/>
        <end position="204"/>
    </location>
</feature>